<accession>A0A8S3HN87</accession>
<gene>
    <name evidence="2" type="ORF">BYL167_LOCUS79334</name>
    <name evidence="1" type="ORF">GIL414_LOCUS24597</name>
</gene>
<sequence length="56" mass="6755">MTEWREFRPEQKLLNSNFDGYRLTLEPLAQYSLKFDNNIHVQKDIELGNDLYSYNS</sequence>
<name>A0A8S3HN87_9BILA</name>
<feature type="non-terminal residue" evidence="2">
    <location>
        <position position="56"/>
    </location>
</feature>
<dbReference type="Proteomes" id="UP000681967">
    <property type="component" value="Unassembled WGS sequence"/>
</dbReference>
<proteinExistence type="predicted"/>
<dbReference type="EMBL" id="CAJOBH010293162">
    <property type="protein sequence ID" value="CAF5183547.1"/>
    <property type="molecule type" value="Genomic_DNA"/>
</dbReference>
<dbReference type="AlphaFoldDB" id="A0A8S3HN87"/>
<evidence type="ECO:0000313" key="1">
    <source>
        <dbReference type="EMBL" id="CAF4271959.1"/>
    </source>
</evidence>
<reference evidence="2" key="1">
    <citation type="submission" date="2021-02" db="EMBL/GenBank/DDBJ databases">
        <authorList>
            <person name="Nowell W R."/>
        </authorList>
    </citation>
    <scope>NUCLEOTIDE SEQUENCE</scope>
</reference>
<evidence type="ECO:0000313" key="3">
    <source>
        <dbReference type="Proteomes" id="UP000681967"/>
    </source>
</evidence>
<dbReference type="Proteomes" id="UP000681720">
    <property type="component" value="Unassembled WGS sequence"/>
</dbReference>
<dbReference type="EMBL" id="CAJOBJ010030858">
    <property type="protein sequence ID" value="CAF4271959.1"/>
    <property type="molecule type" value="Genomic_DNA"/>
</dbReference>
<protein>
    <submittedName>
        <fullName evidence="2">Uncharacterized protein</fullName>
    </submittedName>
</protein>
<organism evidence="2 3">
    <name type="scientific">Rotaria magnacalcarata</name>
    <dbReference type="NCBI Taxonomy" id="392030"/>
    <lineage>
        <taxon>Eukaryota</taxon>
        <taxon>Metazoa</taxon>
        <taxon>Spiralia</taxon>
        <taxon>Gnathifera</taxon>
        <taxon>Rotifera</taxon>
        <taxon>Eurotatoria</taxon>
        <taxon>Bdelloidea</taxon>
        <taxon>Philodinida</taxon>
        <taxon>Philodinidae</taxon>
        <taxon>Rotaria</taxon>
    </lineage>
</organism>
<comment type="caution">
    <text evidence="2">The sequence shown here is derived from an EMBL/GenBank/DDBJ whole genome shotgun (WGS) entry which is preliminary data.</text>
</comment>
<evidence type="ECO:0000313" key="2">
    <source>
        <dbReference type="EMBL" id="CAF5183547.1"/>
    </source>
</evidence>